<protein>
    <submittedName>
        <fullName evidence="3">Acid trehalase</fullName>
    </submittedName>
</protein>
<evidence type="ECO:0000256" key="2">
    <source>
        <dbReference type="SAM" id="SignalP"/>
    </source>
</evidence>
<evidence type="ECO:0000313" key="3">
    <source>
        <dbReference type="EMBL" id="AHX71990.1"/>
    </source>
</evidence>
<dbReference type="EMBL" id="KJ451424">
    <property type="protein sequence ID" value="AHX71990.1"/>
    <property type="molecule type" value="mRNA"/>
</dbReference>
<evidence type="ECO:0000256" key="1">
    <source>
        <dbReference type="SAM" id="MobiDB-lite"/>
    </source>
</evidence>
<sequence length="258" mass="29334">MGSYKLYLAVMAIAVIAAVQEISCKVQTSEQDDDQEGYYDDEGGVNDNQGEENDNQGEENDNQGEENDNQGEEKEEVSEPEMEHHQCEEYKSKIWNDAFSNPKAMNLMKLTFNTAKELGSNEVCSDTTRALFNFVDVMATSPYAHFSLGMFNKMVAFILREVDTTSDKFKETKQVVDRISKTPEIRDYIRNSAAKTVDLLKEPKIRARLFRVMKAFESLIKPNENEALIKQKIKGLTNAPVKLAKGAMKTVGRFFRHF</sequence>
<accession>A0A023SGK7</accession>
<keyword evidence="2" id="KW-0732">Signal</keyword>
<feature type="chain" id="PRO_5001523749" evidence="2">
    <location>
        <begin position="19"/>
        <end position="258"/>
    </location>
</feature>
<feature type="signal peptide" evidence="2">
    <location>
        <begin position="1"/>
        <end position="18"/>
    </location>
</feature>
<organism evidence="3">
    <name type="scientific">Aphis gossypii</name>
    <name type="common">Cotton aphid</name>
    <dbReference type="NCBI Taxonomy" id="80765"/>
    <lineage>
        <taxon>Eukaryota</taxon>
        <taxon>Metazoa</taxon>
        <taxon>Ecdysozoa</taxon>
        <taxon>Arthropoda</taxon>
        <taxon>Hexapoda</taxon>
        <taxon>Insecta</taxon>
        <taxon>Pterygota</taxon>
        <taxon>Neoptera</taxon>
        <taxon>Paraneoptera</taxon>
        <taxon>Hemiptera</taxon>
        <taxon>Sternorrhyncha</taxon>
        <taxon>Aphidomorpha</taxon>
        <taxon>Aphidoidea</taxon>
        <taxon>Aphididae</taxon>
        <taxon>Aphidini</taxon>
        <taxon>Aphis</taxon>
        <taxon>Aphis</taxon>
    </lineage>
</organism>
<reference evidence="3" key="1">
    <citation type="submission" date="2014-02" db="EMBL/GenBank/DDBJ databases">
        <authorList>
            <person name="Na L."/>
        </authorList>
    </citation>
    <scope>NUCLEOTIDE SEQUENCE</scope>
</reference>
<gene>
    <name evidence="3" type="primary">COO2a</name>
</gene>
<dbReference type="AlphaFoldDB" id="A0A023SGK7"/>
<feature type="compositionally biased region" description="Acidic residues" evidence="1">
    <location>
        <begin position="30"/>
        <end position="80"/>
    </location>
</feature>
<proteinExistence type="evidence at transcript level"/>
<name>A0A023SGK7_APHGO</name>
<feature type="region of interest" description="Disordered" evidence="1">
    <location>
        <begin position="28"/>
        <end position="87"/>
    </location>
</feature>